<sequence length="227" mass="25131">MKRIFQNTNIVSLFLFASLLFNCEEKLDHNKYGFAPEDDNQLIAGAIFFQNFIPNSDGTILDMTSGRMWKICSQGQVFVGTASSYSCRGASGGVSNPASYGAKELQYCNVDLASCNTLGLPQTLTNVSPISVAGSSEAYDSCANDNTGGHTDWRVASFLELKYLSSTSRNFLILKFPDTIEDFYWSSTANEQDVSTKTARAVSFGRDRFGEDESFSKTSRYFVRCIR</sequence>
<reference evidence="2 3" key="1">
    <citation type="submission" date="2017-07" db="EMBL/GenBank/DDBJ databases">
        <title>Leptospira spp. isolated from tropical soils.</title>
        <authorList>
            <person name="Thibeaux R."/>
            <person name="Iraola G."/>
            <person name="Ferres I."/>
            <person name="Bierque E."/>
            <person name="Girault D."/>
            <person name="Soupe-Gilbert M.-E."/>
            <person name="Picardeau M."/>
            <person name="Goarant C."/>
        </authorList>
    </citation>
    <scope>NUCLEOTIDE SEQUENCE [LARGE SCALE GENOMIC DNA]</scope>
    <source>
        <strain evidence="2 3">FH2-C-A2</strain>
    </source>
</reference>
<accession>A0A2M9ZBA2</accession>
<dbReference type="InterPro" id="IPR011460">
    <property type="entry name" value="Lcl_C"/>
</dbReference>
<dbReference type="RefSeq" id="WP_100759137.1">
    <property type="nucleotide sequence ID" value="NZ_NPDT01000004.1"/>
</dbReference>
<organism evidence="2 3">
    <name type="scientific">Leptospira wolffii</name>
    <dbReference type="NCBI Taxonomy" id="409998"/>
    <lineage>
        <taxon>Bacteria</taxon>
        <taxon>Pseudomonadati</taxon>
        <taxon>Spirochaetota</taxon>
        <taxon>Spirochaetia</taxon>
        <taxon>Leptospirales</taxon>
        <taxon>Leptospiraceae</taxon>
        <taxon>Leptospira</taxon>
    </lineage>
</organism>
<evidence type="ECO:0000313" key="3">
    <source>
        <dbReference type="Proteomes" id="UP000231912"/>
    </source>
</evidence>
<dbReference type="NCBIfam" id="NF047850">
    <property type="entry name" value="Lsa25"/>
    <property type="match status" value="1"/>
</dbReference>
<dbReference type="Pfam" id="PF07603">
    <property type="entry name" value="Lcl_C"/>
    <property type="match status" value="1"/>
</dbReference>
<name>A0A2M9ZBA2_9LEPT</name>
<dbReference type="EMBL" id="NPDT01000004">
    <property type="protein sequence ID" value="PJZ65700.1"/>
    <property type="molecule type" value="Genomic_DNA"/>
</dbReference>
<protein>
    <recommendedName>
        <fullName evidence="1">Lcl C-terminal domain-containing protein</fullName>
    </recommendedName>
</protein>
<gene>
    <name evidence="2" type="ORF">CH371_12305</name>
</gene>
<comment type="caution">
    <text evidence="2">The sequence shown here is derived from an EMBL/GenBank/DDBJ whole genome shotgun (WGS) entry which is preliminary data.</text>
</comment>
<dbReference type="AlphaFoldDB" id="A0A2M9ZBA2"/>
<evidence type="ECO:0000259" key="1">
    <source>
        <dbReference type="Pfam" id="PF07603"/>
    </source>
</evidence>
<evidence type="ECO:0000313" key="2">
    <source>
        <dbReference type="EMBL" id="PJZ65700.1"/>
    </source>
</evidence>
<dbReference type="Proteomes" id="UP000231912">
    <property type="component" value="Unassembled WGS sequence"/>
</dbReference>
<feature type="domain" description="Lcl C-terminal" evidence="1">
    <location>
        <begin position="58"/>
        <end position="227"/>
    </location>
</feature>
<proteinExistence type="predicted"/>